<dbReference type="PROSITE" id="PS50110">
    <property type="entry name" value="RESPONSE_REGULATORY"/>
    <property type="match status" value="1"/>
</dbReference>
<evidence type="ECO:0000256" key="6">
    <source>
        <dbReference type="PROSITE-ProRule" id="PRU00169"/>
    </source>
</evidence>
<dbReference type="InterPro" id="IPR036388">
    <property type="entry name" value="WH-like_DNA-bd_sf"/>
</dbReference>
<dbReference type="Gene3D" id="1.10.10.10">
    <property type="entry name" value="Winged helix-like DNA-binding domain superfamily/Winged helix DNA-binding domain"/>
    <property type="match status" value="1"/>
</dbReference>
<keyword evidence="2" id="KW-0067">ATP-binding</keyword>
<dbReference type="RefSeq" id="WP_211010606.1">
    <property type="nucleotide sequence ID" value="NZ_JASJUT010000003.1"/>
</dbReference>
<feature type="modified residue" description="4-aspartylphosphate" evidence="6">
    <location>
        <position position="59"/>
    </location>
</feature>
<organism evidence="10 11">
    <name type="scientific">Pseudoalteromonas obscura</name>
    <dbReference type="NCBI Taxonomy" id="3048491"/>
    <lineage>
        <taxon>Bacteria</taxon>
        <taxon>Pseudomonadati</taxon>
        <taxon>Pseudomonadota</taxon>
        <taxon>Gammaproteobacteria</taxon>
        <taxon>Alteromonadales</taxon>
        <taxon>Pseudoalteromonadaceae</taxon>
        <taxon>Pseudoalteromonas</taxon>
    </lineage>
</organism>
<evidence type="ECO:0000256" key="3">
    <source>
        <dbReference type="ARBA" id="ARBA00023015"/>
    </source>
</evidence>
<sequence length="514" mass="57744">MHDNKHDRRQRILIIDDNPTNITAVGMSLSRDYEIIVATSGVQAFDTINKQLPDLILLDVVMPGMDGLQICKRIKADEKSAQIPVIFITAHDDEEKVVDCFSVGAVDYIRKPLCEVELVARISTHLTLQRQIDELAKQNQALEKLAQELKTESAERKKADAKVNTLVRHEAQKWDGSNLIGRSPAMLALHDDINRLQQIDKTSVLVLGESGSGKELVARAIHFGGPRSKKPFIAVNCSAIPRELADATFFGNVKGAFTGAVSDRKGHFVEADGGTLFLDEIGDMPLELQAKLLRVLEDGVVTPVGGNQSKKVDVRVVCATNVNIHQKVSQQQFRQDLYFRLASYVVNVPALRDRQEDIALLVTHFIQLFSQEMGQAPVSINDEAMQILTAHHFPGNVRELKNLIEFALIRSNQQIITPAQLQIMQFQDAEVNLQQSGKTLEHTPSFVTRRKDEDVILAYLNSHDQITNMECQKLIDVNHDRASYLLRKLHKEGKISKQGQRRWSYYCLSNHPET</sequence>
<dbReference type="InterPro" id="IPR003593">
    <property type="entry name" value="AAA+_ATPase"/>
</dbReference>
<dbReference type="InterPro" id="IPR025944">
    <property type="entry name" value="Sigma_54_int_dom_CS"/>
</dbReference>
<dbReference type="PROSITE" id="PS00688">
    <property type="entry name" value="SIGMA54_INTERACT_3"/>
    <property type="match status" value="1"/>
</dbReference>
<dbReference type="InterPro" id="IPR036390">
    <property type="entry name" value="WH_DNA-bd_sf"/>
</dbReference>
<evidence type="ECO:0000256" key="1">
    <source>
        <dbReference type="ARBA" id="ARBA00022741"/>
    </source>
</evidence>
<dbReference type="Proteomes" id="UP001231915">
    <property type="component" value="Unassembled WGS sequence"/>
</dbReference>
<protein>
    <submittedName>
        <fullName evidence="10">Sigma-54 dependent transcriptional regulator</fullName>
    </submittedName>
</protein>
<dbReference type="SMART" id="SM00448">
    <property type="entry name" value="REC"/>
    <property type="match status" value="1"/>
</dbReference>
<dbReference type="Pfam" id="PF00072">
    <property type="entry name" value="Response_reg"/>
    <property type="match status" value="1"/>
</dbReference>
<evidence type="ECO:0000259" key="9">
    <source>
        <dbReference type="PROSITE" id="PS50110"/>
    </source>
</evidence>
<keyword evidence="11" id="KW-1185">Reference proteome</keyword>
<dbReference type="Pfam" id="PF00158">
    <property type="entry name" value="Sigma54_activat"/>
    <property type="match status" value="1"/>
</dbReference>
<dbReference type="InterPro" id="IPR025943">
    <property type="entry name" value="Sigma_54_int_dom_ATP-bd_2"/>
</dbReference>
<keyword evidence="5" id="KW-0804">Transcription</keyword>
<dbReference type="Gene3D" id="1.10.8.60">
    <property type="match status" value="1"/>
</dbReference>
<dbReference type="PROSITE" id="PS00675">
    <property type="entry name" value="SIGMA54_INTERACT_1"/>
    <property type="match status" value="1"/>
</dbReference>
<dbReference type="SUPFAM" id="SSF46785">
    <property type="entry name" value="Winged helix' DNA-binding domain"/>
    <property type="match status" value="1"/>
</dbReference>
<proteinExistence type="predicted"/>
<evidence type="ECO:0000256" key="4">
    <source>
        <dbReference type="ARBA" id="ARBA00023125"/>
    </source>
</evidence>
<evidence type="ECO:0000313" key="11">
    <source>
        <dbReference type="Proteomes" id="UP001231915"/>
    </source>
</evidence>
<dbReference type="InterPro" id="IPR002078">
    <property type="entry name" value="Sigma_54_int"/>
</dbReference>
<dbReference type="SMART" id="SM00382">
    <property type="entry name" value="AAA"/>
    <property type="match status" value="1"/>
</dbReference>
<dbReference type="PANTHER" id="PTHR32071">
    <property type="entry name" value="TRANSCRIPTIONAL REGULATORY PROTEIN"/>
    <property type="match status" value="1"/>
</dbReference>
<keyword evidence="7" id="KW-0175">Coiled coil</keyword>
<accession>A0ABT7EKQ2</accession>
<dbReference type="PROSITE" id="PS00676">
    <property type="entry name" value="SIGMA54_INTERACT_2"/>
    <property type="match status" value="1"/>
</dbReference>
<dbReference type="Pfam" id="PF25601">
    <property type="entry name" value="AAA_lid_14"/>
    <property type="match status" value="1"/>
</dbReference>
<evidence type="ECO:0000256" key="5">
    <source>
        <dbReference type="ARBA" id="ARBA00023163"/>
    </source>
</evidence>
<dbReference type="InterPro" id="IPR001789">
    <property type="entry name" value="Sig_transdc_resp-reg_receiver"/>
</dbReference>
<feature type="coiled-coil region" evidence="7">
    <location>
        <begin position="125"/>
        <end position="162"/>
    </location>
</feature>
<dbReference type="SUPFAM" id="SSF52540">
    <property type="entry name" value="P-loop containing nucleoside triphosphate hydrolases"/>
    <property type="match status" value="1"/>
</dbReference>
<dbReference type="InterPro" id="IPR025662">
    <property type="entry name" value="Sigma_54_int_dom_ATP-bd_1"/>
</dbReference>
<dbReference type="InterPro" id="IPR011006">
    <property type="entry name" value="CheY-like_superfamily"/>
</dbReference>
<name>A0ABT7EKQ2_9GAMM</name>
<feature type="domain" description="Response regulatory" evidence="9">
    <location>
        <begin position="11"/>
        <end position="126"/>
    </location>
</feature>
<keyword evidence="3" id="KW-0805">Transcription regulation</keyword>
<dbReference type="Gene3D" id="3.40.50.2300">
    <property type="match status" value="1"/>
</dbReference>
<evidence type="ECO:0000259" key="8">
    <source>
        <dbReference type="PROSITE" id="PS50045"/>
    </source>
</evidence>
<dbReference type="PROSITE" id="PS50045">
    <property type="entry name" value="SIGMA54_INTERACT_4"/>
    <property type="match status" value="1"/>
</dbReference>
<dbReference type="Gene3D" id="3.40.50.300">
    <property type="entry name" value="P-loop containing nucleotide triphosphate hydrolases"/>
    <property type="match status" value="1"/>
</dbReference>
<dbReference type="SUPFAM" id="SSF52172">
    <property type="entry name" value="CheY-like"/>
    <property type="match status" value="1"/>
</dbReference>
<evidence type="ECO:0000256" key="2">
    <source>
        <dbReference type="ARBA" id="ARBA00022840"/>
    </source>
</evidence>
<keyword evidence="4" id="KW-0238">DNA-binding</keyword>
<keyword evidence="6" id="KW-0597">Phosphoprotein</keyword>
<feature type="domain" description="Sigma-54 factor interaction" evidence="8">
    <location>
        <begin position="179"/>
        <end position="409"/>
    </location>
</feature>
<keyword evidence="1" id="KW-0547">Nucleotide-binding</keyword>
<evidence type="ECO:0000313" key="10">
    <source>
        <dbReference type="EMBL" id="MDK2595596.1"/>
    </source>
</evidence>
<dbReference type="InterPro" id="IPR027417">
    <property type="entry name" value="P-loop_NTPase"/>
</dbReference>
<evidence type="ECO:0000256" key="7">
    <source>
        <dbReference type="SAM" id="Coils"/>
    </source>
</evidence>
<reference evidence="10 11" key="1">
    <citation type="submission" date="2023-05" db="EMBL/GenBank/DDBJ databases">
        <title>Pseudoalteromonas ardens sp. nov., Pseudoalteromonas obscura sp. nov., and Pseudoalteromonas umbrosa sp. nov., isolated from the coral Montipora capitata.</title>
        <authorList>
            <person name="Thomas E.M."/>
            <person name="Smith E.M."/>
            <person name="Papke E."/>
            <person name="Shlafstein M.D."/>
            <person name="Oline D.K."/>
            <person name="Videau P."/>
            <person name="Saw J.H."/>
            <person name="Strangman W.K."/>
            <person name="Ushijima B."/>
        </authorList>
    </citation>
    <scope>NUCLEOTIDE SEQUENCE [LARGE SCALE GENOMIC DNA]</scope>
    <source>
        <strain evidence="10 11">P94</strain>
    </source>
</reference>
<gene>
    <name evidence="10" type="ORF">QNM18_11110</name>
</gene>
<comment type="caution">
    <text evidence="10">The sequence shown here is derived from an EMBL/GenBank/DDBJ whole genome shotgun (WGS) entry which is preliminary data.</text>
</comment>
<dbReference type="EMBL" id="JASJUT010000003">
    <property type="protein sequence ID" value="MDK2595596.1"/>
    <property type="molecule type" value="Genomic_DNA"/>
</dbReference>
<dbReference type="InterPro" id="IPR058031">
    <property type="entry name" value="AAA_lid_NorR"/>
</dbReference>
<dbReference type="CDD" id="cd00009">
    <property type="entry name" value="AAA"/>
    <property type="match status" value="1"/>
</dbReference>